<dbReference type="PANTHER" id="PTHR22834:SF20">
    <property type="entry name" value="SH3 DOMAIN-CONTAINING PROTEIN"/>
    <property type="match status" value="1"/>
</dbReference>
<dbReference type="EMBL" id="MU167237">
    <property type="protein sequence ID" value="KAG0148406.1"/>
    <property type="molecule type" value="Genomic_DNA"/>
</dbReference>
<dbReference type="GO" id="GO:0032955">
    <property type="term" value="P:regulation of division septum assembly"/>
    <property type="evidence" value="ECO:0007669"/>
    <property type="project" value="TreeGrafter"/>
</dbReference>
<dbReference type="InterPro" id="IPR035899">
    <property type="entry name" value="DBL_dom_sf"/>
</dbReference>
<dbReference type="OrthoDB" id="10256089at2759"/>
<evidence type="ECO:0000256" key="1">
    <source>
        <dbReference type="SAM" id="MobiDB-lite"/>
    </source>
</evidence>
<dbReference type="GO" id="GO:0005737">
    <property type="term" value="C:cytoplasm"/>
    <property type="evidence" value="ECO:0007669"/>
    <property type="project" value="TreeGrafter"/>
</dbReference>
<proteinExistence type="predicted"/>
<gene>
    <name evidence="3" type="ORF">CROQUDRAFT_654910</name>
</gene>
<feature type="compositionally biased region" description="Low complexity" evidence="1">
    <location>
        <begin position="207"/>
        <end position="238"/>
    </location>
</feature>
<dbReference type="Gene3D" id="1.20.1270.60">
    <property type="entry name" value="Arfaptin homology (AH) domain/BAR domain"/>
    <property type="match status" value="1"/>
</dbReference>
<evidence type="ECO:0000313" key="3">
    <source>
        <dbReference type="EMBL" id="KAG0148406.1"/>
    </source>
</evidence>
<feature type="region of interest" description="Disordered" evidence="1">
    <location>
        <begin position="320"/>
        <end position="349"/>
    </location>
</feature>
<feature type="compositionally biased region" description="Polar residues" evidence="1">
    <location>
        <begin position="244"/>
        <end position="255"/>
    </location>
</feature>
<feature type="region of interest" description="Disordered" evidence="1">
    <location>
        <begin position="1"/>
        <end position="24"/>
    </location>
</feature>
<feature type="compositionally biased region" description="Pro residues" evidence="1">
    <location>
        <begin position="72"/>
        <end position="85"/>
    </location>
</feature>
<dbReference type="SUPFAM" id="SSF48065">
    <property type="entry name" value="DBL homology domain (DH-domain)"/>
    <property type="match status" value="1"/>
</dbReference>
<protein>
    <recommendedName>
        <fullName evidence="2">DH domain-containing protein</fullName>
    </recommendedName>
</protein>
<dbReference type="InterPro" id="IPR027267">
    <property type="entry name" value="AH/BAR_dom_sf"/>
</dbReference>
<organism evidence="3 4">
    <name type="scientific">Cronartium quercuum f. sp. fusiforme G11</name>
    <dbReference type="NCBI Taxonomy" id="708437"/>
    <lineage>
        <taxon>Eukaryota</taxon>
        <taxon>Fungi</taxon>
        <taxon>Dikarya</taxon>
        <taxon>Basidiomycota</taxon>
        <taxon>Pucciniomycotina</taxon>
        <taxon>Pucciniomycetes</taxon>
        <taxon>Pucciniales</taxon>
        <taxon>Coleosporiaceae</taxon>
        <taxon>Cronartium</taxon>
    </lineage>
</organism>
<dbReference type="Proteomes" id="UP000886653">
    <property type="component" value="Unassembled WGS sequence"/>
</dbReference>
<dbReference type="InterPro" id="IPR051492">
    <property type="entry name" value="Dynamin-Rho_GEF"/>
</dbReference>
<dbReference type="GO" id="GO:0031991">
    <property type="term" value="P:regulation of actomyosin contractile ring contraction"/>
    <property type="evidence" value="ECO:0007669"/>
    <property type="project" value="TreeGrafter"/>
</dbReference>
<feature type="compositionally biased region" description="Low complexity" evidence="1">
    <location>
        <begin position="129"/>
        <end position="146"/>
    </location>
</feature>
<feature type="compositionally biased region" description="Low complexity" evidence="1">
    <location>
        <begin position="320"/>
        <end position="330"/>
    </location>
</feature>
<feature type="region of interest" description="Disordered" evidence="1">
    <location>
        <begin position="69"/>
        <end position="272"/>
    </location>
</feature>
<dbReference type="CDD" id="cd00160">
    <property type="entry name" value="RhoGEF"/>
    <property type="match status" value="1"/>
</dbReference>
<dbReference type="Pfam" id="PF00621">
    <property type="entry name" value="RhoGEF"/>
    <property type="match status" value="1"/>
</dbReference>
<evidence type="ECO:0000259" key="2">
    <source>
        <dbReference type="PROSITE" id="PS50010"/>
    </source>
</evidence>
<reference evidence="3" key="1">
    <citation type="submission" date="2013-11" db="EMBL/GenBank/DDBJ databases">
        <title>Genome sequence of the fusiform rust pathogen reveals effectors for host alternation and coevolution with pine.</title>
        <authorList>
            <consortium name="DOE Joint Genome Institute"/>
            <person name="Smith K."/>
            <person name="Pendleton A."/>
            <person name="Kubisiak T."/>
            <person name="Anderson C."/>
            <person name="Salamov A."/>
            <person name="Aerts A."/>
            <person name="Riley R."/>
            <person name="Clum A."/>
            <person name="Lindquist E."/>
            <person name="Ence D."/>
            <person name="Campbell M."/>
            <person name="Kronenberg Z."/>
            <person name="Feau N."/>
            <person name="Dhillon B."/>
            <person name="Hamelin R."/>
            <person name="Burleigh J."/>
            <person name="Smith J."/>
            <person name="Yandell M."/>
            <person name="Nelson C."/>
            <person name="Grigoriev I."/>
            <person name="Davis J."/>
        </authorList>
    </citation>
    <scope>NUCLEOTIDE SEQUENCE</scope>
    <source>
        <strain evidence="3">G11</strain>
    </source>
</reference>
<sequence length="879" mass="97014">MPSFHLPSPSPYSSSSSSSSSSACLQNVDPNHSFLWLQSQHARSNLDLMARRARKRYAQLPAKALLDTLPILPSPSPSHSPPPSSTPQLDSHLESPTLNLFKLINNNNNNNPMSTLQHHLSIPPNHLGPSSSTLSTSSASLTPPHSLFDHHLRPPSRPRRHPTPGRTSHSMMNLNQSPFSDQRTPDHFRYSHLIPRSSSDHRSSWHPPSTSTSTSTTTTTSTTTSTTTTTTTTTTSTSPPTPELITSSNSTQRPISTAYTTTTSASSSLPEPSFRRARAIAELVDTEVTYARDMTVARDIYLANARAELVPGGLLPPSSFPTRSSISSQSFKRPATASTTLNHSSSPKTCSSSTFATVFHFGSKKRASAALRNSCTNTTTPLSLPQKTPSSTITSNSSGPTNGPPITPLDRKVVFSNLEEVTTLAETFAALLADAGASDIDRPDSIGACFYQMLPKIEQVFMAYCAKYESANNRLQELAPNLTEYLDQCQLLARGRTTAWDLPSLLIKPVQRCLKYPLLLDQILQLTPLGHPDRAQLERAKAGMIAVADSINEAKRRYEYIEEIVGSNKSLPRRKTSRRAGAPPSALVARALNRRIPHRSSTDSVLAHMIERLEQSRRALMRLPATLMAWSLRMRDMSEHSGKFVEALRVLYLNVPTHHQPPSPGMPWFPQIWNGQPDVRHLQTYQHHVATAASIGPFKVMDSRLRSEIIPLCEQLNGLYENPMAVIARRDAKEAELAHSTNPVKVRELIRAIDAQLLAELPRFELAAARFLDGILRKLAKIQQDASFDLRTLLRHFEKSLSKPTTTTLDQGACIEKLERLAIVNGSSLDRHRQHHESFVFLEHAPMLRVDDQEDVVVGNQDQIGIAMTTSSPVLAARY</sequence>
<feature type="compositionally biased region" description="Basic residues" evidence="1">
    <location>
        <begin position="153"/>
        <end position="163"/>
    </location>
</feature>
<feature type="compositionally biased region" description="Polar residues" evidence="1">
    <location>
        <begin position="86"/>
        <end position="98"/>
    </location>
</feature>
<dbReference type="PROSITE" id="PS50010">
    <property type="entry name" value="DH_2"/>
    <property type="match status" value="1"/>
</dbReference>
<feature type="domain" description="DH" evidence="2">
    <location>
        <begin position="275"/>
        <end position="554"/>
    </location>
</feature>
<dbReference type="InterPro" id="IPR000219">
    <property type="entry name" value="DH_dom"/>
</dbReference>
<accession>A0A9P6NJZ0</accession>
<dbReference type="GO" id="GO:0005085">
    <property type="term" value="F:guanyl-nucleotide exchange factor activity"/>
    <property type="evidence" value="ECO:0007669"/>
    <property type="project" value="InterPro"/>
</dbReference>
<name>A0A9P6NJZ0_9BASI</name>
<dbReference type="SMART" id="SM00325">
    <property type="entry name" value="RhoGEF"/>
    <property type="match status" value="1"/>
</dbReference>
<dbReference type="AlphaFoldDB" id="A0A9P6NJZ0"/>
<feature type="compositionally biased region" description="Polar residues" evidence="1">
    <location>
        <begin position="376"/>
        <end position="401"/>
    </location>
</feature>
<feature type="region of interest" description="Disordered" evidence="1">
    <location>
        <begin position="376"/>
        <end position="408"/>
    </location>
</feature>
<feature type="compositionally biased region" description="Polar residues" evidence="1">
    <location>
        <begin position="170"/>
        <end position="182"/>
    </location>
</feature>
<feature type="compositionally biased region" description="Low complexity" evidence="1">
    <location>
        <begin position="11"/>
        <end position="22"/>
    </location>
</feature>
<keyword evidence="4" id="KW-1185">Reference proteome</keyword>
<dbReference type="PANTHER" id="PTHR22834">
    <property type="entry name" value="NUCLEAR FUSION PROTEIN FUS2"/>
    <property type="match status" value="1"/>
</dbReference>
<evidence type="ECO:0000313" key="4">
    <source>
        <dbReference type="Proteomes" id="UP000886653"/>
    </source>
</evidence>
<feature type="compositionally biased region" description="Low complexity" evidence="1">
    <location>
        <begin position="256"/>
        <end position="268"/>
    </location>
</feature>
<comment type="caution">
    <text evidence="3">The sequence shown here is derived from an EMBL/GenBank/DDBJ whole genome shotgun (WGS) entry which is preliminary data.</text>
</comment>
<dbReference type="Gene3D" id="1.20.900.10">
    <property type="entry name" value="Dbl homology (DH) domain"/>
    <property type="match status" value="1"/>
</dbReference>